<dbReference type="Proteomes" id="UP000646478">
    <property type="component" value="Unassembled WGS sequence"/>
</dbReference>
<dbReference type="EMBL" id="BMHH01000025">
    <property type="protein sequence ID" value="GGB08789.1"/>
    <property type="molecule type" value="Genomic_DNA"/>
</dbReference>
<gene>
    <name evidence="2" type="ORF">GCM10011491_40990</name>
</gene>
<keyword evidence="3" id="KW-1185">Reference proteome</keyword>
<evidence type="ECO:0000313" key="3">
    <source>
        <dbReference type="Proteomes" id="UP000646478"/>
    </source>
</evidence>
<sequence>MMKRDVSVFTIEIDGEKQSVAVNLAESPLSQLYRRKGADGKPFLAAEEFVAGERLRADFTRGQLMPRVSANWETSVAGRGRTGANGTADLTDAALAARFRVEKAIESVGPELSGVLVDVCCFLKGLETVERERHWPVRSAKLLLKAALGALDRHYHPPAAARQGRPRILQWGMEDYRPEIR</sequence>
<protein>
    <recommendedName>
        <fullName evidence="1">DUF6456 domain-containing protein</fullName>
    </recommendedName>
</protein>
<evidence type="ECO:0000313" key="2">
    <source>
        <dbReference type="EMBL" id="GGB08789.1"/>
    </source>
</evidence>
<proteinExistence type="predicted"/>
<comment type="caution">
    <text evidence="2">The sequence shown here is derived from an EMBL/GenBank/DDBJ whole genome shotgun (WGS) entry which is preliminary data.</text>
</comment>
<feature type="domain" description="DUF6456" evidence="1">
    <location>
        <begin position="21"/>
        <end position="156"/>
    </location>
</feature>
<dbReference type="InterPro" id="IPR045599">
    <property type="entry name" value="DUF6456"/>
</dbReference>
<dbReference type="Pfam" id="PF20057">
    <property type="entry name" value="DUF6456"/>
    <property type="match status" value="1"/>
</dbReference>
<accession>A0A916SNF0</accession>
<reference evidence="2" key="1">
    <citation type="journal article" date="2014" name="Int. J. Syst. Evol. Microbiol.">
        <title>Complete genome sequence of Corynebacterium casei LMG S-19264T (=DSM 44701T), isolated from a smear-ripened cheese.</title>
        <authorList>
            <consortium name="US DOE Joint Genome Institute (JGI-PGF)"/>
            <person name="Walter F."/>
            <person name="Albersmeier A."/>
            <person name="Kalinowski J."/>
            <person name="Ruckert C."/>
        </authorList>
    </citation>
    <scope>NUCLEOTIDE SEQUENCE</scope>
    <source>
        <strain evidence="2">CGMCC 1.15082</strain>
    </source>
</reference>
<organism evidence="2 3">
    <name type="scientific">Brucella endophytica</name>
    <dbReference type="NCBI Taxonomy" id="1963359"/>
    <lineage>
        <taxon>Bacteria</taxon>
        <taxon>Pseudomonadati</taxon>
        <taxon>Pseudomonadota</taxon>
        <taxon>Alphaproteobacteria</taxon>
        <taxon>Hyphomicrobiales</taxon>
        <taxon>Brucellaceae</taxon>
        <taxon>Brucella/Ochrobactrum group</taxon>
        <taxon>Brucella</taxon>
    </lineage>
</organism>
<dbReference type="AlphaFoldDB" id="A0A916SNF0"/>
<evidence type="ECO:0000259" key="1">
    <source>
        <dbReference type="Pfam" id="PF20057"/>
    </source>
</evidence>
<name>A0A916SNF0_9HYPH</name>
<reference evidence="2" key="2">
    <citation type="submission" date="2020-09" db="EMBL/GenBank/DDBJ databases">
        <authorList>
            <person name="Sun Q."/>
            <person name="Zhou Y."/>
        </authorList>
    </citation>
    <scope>NUCLEOTIDE SEQUENCE</scope>
    <source>
        <strain evidence="2">CGMCC 1.15082</strain>
    </source>
</reference>